<sequence length="1161" mass="132123">MNPGTSRARTKSPGQHGAARAMNDLGKTLSARSGKVEGGRTEGFQVATKSLGSDEAHEFSNLLSGEVPYTSWVENSKWLIDVLHEVAKVHPYINAAVTVFTGILTLELKRRENNRMVTFLYVRMNDTMAVLANLKSLTTSSNIITRIGRRLKDIEGDVMQCANACDKYLKSHKISQFLKMIPWSEKFNDFAEKFVEHRQGLLEDLSTLSALGIENVKGRLANVADQMKATEQKIDTLLFLQSTRSPKDIELLDFIKELGGAEEIQKDGTMLKKVAERSVHIYSPNEPVPETRVDEIVLGILEDLKTDLAELLDKHMKKFTGKVDLQLNDIKDTIHRQHRQVMEMLAGPYERIIDPDIRQIWKDWGWKGSVKSRTFVLALRETFSEPTQRSRLPLYKSGDTTKLDWASRYLTVTRLQSLIESFDDDASGFVTVKEVNDLTFLKPAGWCVPEWLAFWAAGFHISMIVYCDRISSLLRRMHRLAESVLPENRHSISRYLSSTGVNLGDRLLAGVHSGIGRLRWIDREDDKLVDLVMKHIQYQVNRIRLRLQQVRFDLDHTNTLTLVTGPGRVEMHALPVIYVLLSHHCRLIEHCQREVLHEDELPEASESLECLWEALVDRIRDLKALFQHQHLNPDLQLRSFCAGLFNYLQQNPPHNIGQYQYLDFSDIQYRDVFFKDQEDQAQPVTSLLKYTVQQPLDPLSALKGPRKETDELLSLLTVLRKASLETGRRDTLQPSQERILLQVDDGASSSADSPPSSAFASAEASPQLASTDLPEDTVLLQAYSQGWARDSGVGPRLVFASPQGSDIHSIASSTRNRSPGSSVTELPVTAAHSEYSGVTNDALAFNPWPGKARALWWAASSVVLRALQPPNKWSPTFFTVRKFQRQRFVYLWAKSKHLLTRAEAEEYGALIRTLSHVGDLEFYRALAEFQFRRQIIHSQACSSCNNSMMQGTRYSCLTCWSSSEKATIDLCSKCAFNDIKRNDKFVHRATHSIVCIRTILHARSQAGAFCFRNVMMRAKLALDDAEELYVAGNVKHCRLCECKVEYAHWICTTCEIGPSICSSCVEREDLLSPWLYERTEQLELRSEPHRHHWSHSLVWYPRPGHPMEEGGLRADEAPALHRQEERLDKVGERLDQIEDRLDRLGELMVQMMRAFEATSER</sequence>
<evidence type="ECO:0000256" key="2">
    <source>
        <dbReference type="ARBA" id="ARBA00022771"/>
    </source>
</evidence>
<dbReference type="SUPFAM" id="SSF57850">
    <property type="entry name" value="RING/U-box"/>
    <property type="match status" value="1"/>
</dbReference>
<evidence type="ECO:0000313" key="6">
    <source>
        <dbReference type="EMBL" id="KAL0952756.1"/>
    </source>
</evidence>
<evidence type="ECO:0000256" key="1">
    <source>
        <dbReference type="ARBA" id="ARBA00022723"/>
    </source>
</evidence>
<dbReference type="Gene3D" id="3.30.60.90">
    <property type="match status" value="1"/>
</dbReference>
<keyword evidence="1" id="KW-0479">Metal-binding</keyword>
<organism evidence="6 7">
    <name type="scientific">Hohenbuehelia grisea</name>
    <dbReference type="NCBI Taxonomy" id="104357"/>
    <lineage>
        <taxon>Eukaryota</taxon>
        <taxon>Fungi</taxon>
        <taxon>Dikarya</taxon>
        <taxon>Basidiomycota</taxon>
        <taxon>Agaricomycotina</taxon>
        <taxon>Agaricomycetes</taxon>
        <taxon>Agaricomycetidae</taxon>
        <taxon>Agaricales</taxon>
        <taxon>Pleurotineae</taxon>
        <taxon>Pleurotaceae</taxon>
        <taxon>Hohenbuehelia</taxon>
    </lineage>
</organism>
<feature type="region of interest" description="Disordered" evidence="5">
    <location>
        <begin position="744"/>
        <end position="770"/>
    </location>
</feature>
<evidence type="ECO:0000256" key="3">
    <source>
        <dbReference type="ARBA" id="ARBA00022833"/>
    </source>
</evidence>
<dbReference type="PROSITE" id="PS00018">
    <property type="entry name" value="EF_HAND_1"/>
    <property type="match status" value="1"/>
</dbReference>
<accession>A0ABR3JAN8</accession>
<feature type="coiled-coil region" evidence="4">
    <location>
        <begin position="1120"/>
        <end position="1154"/>
    </location>
</feature>
<evidence type="ECO:0008006" key="8">
    <source>
        <dbReference type="Google" id="ProtNLM"/>
    </source>
</evidence>
<evidence type="ECO:0000313" key="7">
    <source>
        <dbReference type="Proteomes" id="UP001556367"/>
    </source>
</evidence>
<reference evidence="7" key="1">
    <citation type="submission" date="2024-06" db="EMBL/GenBank/DDBJ databases">
        <title>Multi-omics analyses provide insights into the biosynthesis of the anticancer antibiotic pleurotin in Hohenbuehelia grisea.</title>
        <authorList>
            <person name="Weaver J.A."/>
            <person name="Alberti F."/>
        </authorList>
    </citation>
    <scope>NUCLEOTIDE SEQUENCE [LARGE SCALE GENOMIC DNA]</scope>
    <source>
        <strain evidence="7">T-177</strain>
    </source>
</reference>
<name>A0ABR3JAN8_9AGAR</name>
<keyword evidence="4" id="KW-0175">Coiled coil</keyword>
<proteinExistence type="predicted"/>
<feature type="compositionally biased region" description="Low complexity" evidence="5">
    <location>
        <begin position="747"/>
        <end position="766"/>
    </location>
</feature>
<dbReference type="Proteomes" id="UP001556367">
    <property type="component" value="Unassembled WGS sequence"/>
</dbReference>
<keyword evidence="3" id="KW-0862">Zinc</keyword>
<keyword evidence="7" id="KW-1185">Reference proteome</keyword>
<keyword evidence="2" id="KW-0863">Zinc-finger</keyword>
<dbReference type="InterPro" id="IPR043145">
    <property type="entry name" value="Znf_ZZ_sf"/>
</dbReference>
<evidence type="ECO:0000256" key="4">
    <source>
        <dbReference type="SAM" id="Coils"/>
    </source>
</evidence>
<comment type="caution">
    <text evidence="6">The sequence shown here is derived from an EMBL/GenBank/DDBJ whole genome shotgun (WGS) entry which is preliminary data.</text>
</comment>
<dbReference type="InterPro" id="IPR018247">
    <property type="entry name" value="EF_Hand_1_Ca_BS"/>
</dbReference>
<gene>
    <name evidence="6" type="ORF">HGRIS_006985</name>
</gene>
<protein>
    <recommendedName>
        <fullName evidence="8">EF-hand domain-containing protein</fullName>
    </recommendedName>
</protein>
<dbReference type="EMBL" id="JASNQZ010000010">
    <property type="protein sequence ID" value="KAL0952756.1"/>
    <property type="molecule type" value="Genomic_DNA"/>
</dbReference>
<evidence type="ECO:0000256" key="5">
    <source>
        <dbReference type="SAM" id="MobiDB-lite"/>
    </source>
</evidence>